<evidence type="ECO:0000256" key="8">
    <source>
        <dbReference type="ARBA" id="ARBA00022842"/>
    </source>
</evidence>
<dbReference type="Pfam" id="PF00459">
    <property type="entry name" value="Inositol_P"/>
    <property type="match status" value="1"/>
</dbReference>
<dbReference type="GO" id="GO:0046872">
    <property type="term" value="F:metal ion binding"/>
    <property type="evidence" value="ECO:0007669"/>
    <property type="project" value="UniProtKB-KW"/>
</dbReference>
<dbReference type="GO" id="GO:0007165">
    <property type="term" value="P:signal transduction"/>
    <property type="evidence" value="ECO:0007669"/>
    <property type="project" value="TreeGrafter"/>
</dbReference>
<evidence type="ECO:0000313" key="12">
    <source>
        <dbReference type="EMBL" id="GEP55414.1"/>
    </source>
</evidence>
<dbReference type="PROSITE" id="PS00630">
    <property type="entry name" value="IMP_2"/>
    <property type="match status" value="1"/>
</dbReference>
<feature type="binding site" evidence="9">
    <location>
        <position position="250"/>
    </location>
    <ligand>
        <name>Mg(2+)</name>
        <dbReference type="ChEBI" id="CHEBI:18420"/>
        <label>1</label>
        <note>catalytic</note>
    </ligand>
</feature>
<protein>
    <recommendedName>
        <fullName evidence="5 10">Inositol-1-monophosphatase</fullName>
        <ecNumber evidence="4 10">3.1.3.25</ecNumber>
    </recommendedName>
</protein>
<dbReference type="GO" id="GO:0046854">
    <property type="term" value="P:phosphatidylinositol phosphate biosynthetic process"/>
    <property type="evidence" value="ECO:0007669"/>
    <property type="project" value="InterPro"/>
</dbReference>
<name>A0A512N8V7_9HYPH</name>
<feature type="region of interest" description="Disordered" evidence="11">
    <location>
        <begin position="1"/>
        <end position="35"/>
    </location>
</feature>
<dbReference type="SUPFAM" id="SSF56655">
    <property type="entry name" value="Carbohydrate phosphatase"/>
    <property type="match status" value="1"/>
</dbReference>
<dbReference type="PANTHER" id="PTHR20854:SF4">
    <property type="entry name" value="INOSITOL-1-MONOPHOSPHATASE-RELATED"/>
    <property type="match status" value="1"/>
</dbReference>
<dbReference type="EC" id="3.1.3.25" evidence="4 10"/>
<feature type="binding site" evidence="9">
    <location>
        <position position="101"/>
    </location>
    <ligand>
        <name>Mg(2+)</name>
        <dbReference type="ChEBI" id="CHEBI:18420"/>
        <label>1</label>
        <note>catalytic</note>
    </ligand>
</feature>
<evidence type="ECO:0000256" key="7">
    <source>
        <dbReference type="ARBA" id="ARBA00022801"/>
    </source>
</evidence>
<keyword evidence="7 10" id="KW-0378">Hydrolase</keyword>
<evidence type="ECO:0000256" key="4">
    <source>
        <dbReference type="ARBA" id="ARBA00013106"/>
    </source>
</evidence>
<dbReference type="FunFam" id="3.30.540.10:FF:000003">
    <property type="entry name" value="Inositol-1-monophosphatase"/>
    <property type="match status" value="1"/>
</dbReference>
<reference evidence="12 13" key="1">
    <citation type="submission" date="2019-07" db="EMBL/GenBank/DDBJ databases">
        <title>Whole genome shotgun sequence of Reyranella soli NBRC 108950.</title>
        <authorList>
            <person name="Hosoyama A."/>
            <person name="Uohara A."/>
            <person name="Ohji S."/>
            <person name="Ichikawa N."/>
        </authorList>
    </citation>
    <scope>NUCLEOTIDE SEQUENCE [LARGE SCALE GENOMIC DNA]</scope>
    <source>
        <strain evidence="12 13">NBRC 108950</strain>
    </source>
</reference>
<dbReference type="InterPro" id="IPR020550">
    <property type="entry name" value="Inositol_monophosphatase_CS"/>
</dbReference>
<evidence type="ECO:0000256" key="5">
    <source>
        <dbReference type="ARBA" id="ARBA00019784"/>
    </source>
</evidence>
<comment type="catalytic activity">
    <reaction evidence="1 10">
        <text>a myo-inositol phosphate + H2O = myo-inositol + phosphate</text>
        <dbReference type="Rhea" id="RHEA:24056"/>
        <dbReference type="ChEBI" id="CHEBI:15377"/>
        <dbReference type="ChEBI" id="CHEBI:17268"/>
        <dbReference type="ChEBI" id="CHEBI:43474"/>
        <dbReference type="ChEBI" id="CHEBI:84139"/>
        <dbReference type="EC" id="3.1.3.25"/>
    </reaction>
</comment>
<comment type="caution">
    <text evidence="12">The sequence shown here is derived from an EMBL/GenBank/DDBJ whole genome shotgun (WGS) entry which is preliminary data.</text>
</comment>
<dbReference type="Gene3D" id="3.40.190.80">
    <property type="match status" value="1"/>
</dbReference>
<dbReference type="PRINTS" id="PR00377">
    <property type="entry name" value="IMPHPHTASES"/>
</dbReference>
<dbReference type="InterPro" id="IPR033942">
    <property type="entry name" value="IMPase"/>
</dbReference>
<feature type="compositionally biased region" description="Basic and acidic residues" evidence="11">
    <location>
        <begin position="20"/>
        <end position="31"/>
    </location>
</feature>
<evidence type="ECO:0000256" key="9">
    <source>
        <dbReference type="PIRSR" id="PIRSR600760-2"/>
    </source>
</evidence>
<keyword evidence="8 9" id="KW-0460">Magnesium</keyword>
<dbReference type="Proteomes" id="UP000321058">
    <property type="component" value="Unassembled WGS sequence"/>
</dbReference>
<dbReference type="Gene3D" id="3.30.540.10">
    <property type="entry name" value="Fructose-1,6-Bisphosphatase, subunit A, domain 1"/>
    <property type="match status" value="1"/>
</dbReference>
<comment type="similarity">
    <text evidence="3 10">Belongs to the inositol monophosphatase superfamily.</text>
</comment>
<evidence type="ECO:0000256" key="1">
    <source>
        <dbReference type="ARBA" id="ARBA00001033"/>
    </source>
</evidence>
<dbReference type="InterPro" id="IPR000760">
    <property type="entry name" value="Inositol_monophosphatase-like"/>
</dbReference>
<dbReference type="CDD" id="cd01639">
    <property type="entry name" value="IMPase"/>
    <property type="match status" value="1"/>
</dbReference>
<gene>
    <name evidence="12" type="ORF">RSO01_25800</name>
</gene>
<feature type="binding site" evidence="9">
    <location>
        <position position="120"/>
    </location>
    <ligand>
        <name>Mg(2+)</name>
        <dbReference type="ChEBI" id="CHEBI:18420"/>
        <label>1</label>
        <note>catalytic</note>
    </ligand>
</feature>
<proteinExistence type="inferred from homology"/>
<evidence type="ECO:0000256" key="3">
    <source>
        <dbReference type="ARBA" id="ARBA00009759"/>
    </source>
</evidence>
<dbReference type="PROSITE" id="PS00629">
    <property type="entry name" value="IMP_1"/>
    <property type="match status" value="1"/>
</dbReference>
<dbReference type="PANTHER" id="PTHR20854">
    <property type="entry name" value="INOSITOL MONOPHOSPHATASE"/>
    <property type="match status" value="1"/>
</dbReference>
<evidence type="ECO:0000256" key="2">
    <source>
        <dbReference type="ARBA" id="ARBA00001946"/>
    </source>
</evidence>
<evidence type="ECO:0000313" key="13">
    <source>
        <dbReference type="Proteomes" id="UP000321058"/>
    </source>
</evidence>
<dbReference type="GO" id="GO:0008934">
    <property type="term" value="F:inositol monophosphate 1-phosphatase activity"/>
    <property type="evidence" value="ECO:0007669"/>
    <property type="project" value="InterPro"/>
</dbReference>
<organism evidence="12 13">
    <name type="scientific">Reyranella soli</name>
    <dbReference type="NCBI Taxonomy" id="1230389"/>
    <lineage>
        <taxon>Bacteria</taxon>
        <taxon>Pseudomonadati</taxon>
        <taxon>Pseudomonadota</taxon>
        <taxon>Alphaproteobacteria</taxon>
        <taxon>Hyphomicrobiales</taxon>
        <taxon>Reyranellaceae</taxon>
        <taxon>Reyranella</taxon>
    </lineage>
</organism>
<dbReference type="PRINTS" id="PR01959">
    <property type="entry name" value="SBIMPHPHTASE"/>
</dbReference>
<dbReference type="GO" id="GO:0006020">
    <property type="term" value="P:inositol metabolic process"/>
    <property type="evidence" value="ECO:0007669"/>
    <property type="project" value="TreeGrafter"/>
</dbReference>
<feature type="binding site" evidence="9">
    <location>
        <position position="119"/>
    </location>
    <ligand>
        <name>Mg(2+)</name>
        <dbReference type="ChEBI" id="CHEBI:18420"/>
        <label>1</label>
        <note>catalytic</note>
    </ligand>
</feature>
<dbReference type="InterPro" id="IPR022337">
    <property type="entry name" value="Inositol_monophosphatase_SuhB"/>
</dbReference>
<evidence type="ECO:0000256" key="6">
    <source>
        <dbReference type="ARBA" id="ARBA00022723"/>
    </source>
</evidence>
<evidence type="ECO:0000256" key="10">
    <source>
        <dbReference type="RuleBase" id="RU364068"/>
    </source>
</evidence>
<evidence type="ECO:0000256" key="11">
    <source>
        <dbReference type="SAM" id="MobiDB-lite"/>
    </source>
</evidence>
<feature type="binding site" evidence="9">
    <location>
        <position position="117"/>
    </location>
    <ligand>
        <name>Mg(2+)</name>
        <dbReference type="ChEBI" id="CHEBI:18420"/>
        <label>1</label>
        <note>catalytic</note>
    </ligand>
</feature>
<keyword evidence="13" id="KW-1185">Reference proteome</keyword>
<comment type="cofactor">
    <cofactor evidence="2 9 10">
        <name>Mg(2+)</name>
        <dbReference type="ChEBI" id="CHEBI:18420"/>
    </cofactor>
</comment>
<dbReference type="EMBL" id="BKAJ01000037">
    <property type="protein sequence ID" value="GEP55414.1"/>
    <property type="molecule type" value="Genomic_DNA"/>
</dbReference>
<dbReference type="AlphaFoldDB" id="A0A512N8V7"/>
<sequence>MSRAPDQPVARIGRAPLSTGRERSGPPERRSLAPRSATITVMIRAAFAAAKNLKRDFGEVEHLQISEKGPGDFVSHADIKAERTLRAELARTRPEYGFLGEEGGETKGDGRNRWIVDPLDGTTNFLHGVPHFAISIGLEREGEIIAGVIYQPISDELFWAEKGNGAYVDTPNARSRRLRVSGRKDPARALVATGIPNIGKGDHADYHRRLEAVTRQTAGVRRWGAASLDFAFLAAGRYDAFFEYGLAPWDVAAGLLLVREAGGTVSDVAGKPYELGGPSVLASNFGLHEPMIGILGS</sequence>
<accession>A0A512N8V7</accession>
<dbReference type="InterPro" id="IPR020583">
    <property type="entry name" value="Inositol_monoP_metal-BS"/>
</dbReference>
<keyword evidence="6 9" id="KW-0479">Metal-binding</keyword>